<feature type="non-terminal residue" evidence="3">
    <location>
        <position position="177"/>
    </location>
</feature>
<dbReference type="PANTHER" id="PTHR19211:SF14">
    <property type="entry name" value="ATP-BINDING CASSETTE SUB-FAMILY F MEMBER 1"/>
    <property type="match status" value="1"/>
</dbReference>
<proteinExistence type="predicted"/>
<gene>
    <name evidence="3" type="ORF">ENJ51_11000</name>
</gene>
<dbReference type="EMBL" id="DRMS01000414">
    <property type="protein sequence ID" value="HFC93324.1"/>
    <property type="molecule type" value="Genomic_DNA"/>
</dbReference>
<sequence>MITLSELSLRRGGRELLSNTTFNIHPSQKVGVTGANGTGKSSLFALIRGQLHQDSGDFSLPSSWVIAHVAQETPASDLSALEYALLGDSEYIALQQELKTAEGARLGEIHALLEAIDGYTTESRAATLLHGLGFKPEQINNPVTSFSGGWRMRLNLAQALMCRSDLLLLDEPTNHLD</sequence>
<dbReference type="GO" id="GO:0005524">
    <property type="term" value="F:ATP binding"/>
    <property type="evidence" value="ECO:0007669"/>
    <property type="project" value="UniProtKB-KW"/>
</dbReference>
<keyword evidence="1" id="KW-0677">Repeat</keyword>
<dbReference type="Proteomes" id="UP000885750">
    <property type="component" value="Unassembled WGS sequence"/>
</dbReference>
<dbReference type="Pfam" id="PF00005">
    <property type="entry name" value="ABC_tran"/>
    <property type="match status" value="1"/>
</dbReference>
<dbReference type="GO" id="GO:0016887">
    <property type="term" value="F:ATP hydrolysis activity"/>
    <property type="evidence" value="ECO:0007669"/>
    <property type="project" value="InterPro"/>
</dbReference>
<dbReference type="Gene3D" id="3.40.50.300">
    <property type="entry name" value="P-loop containing nucleotide triphosphate hydrolases"/>
    <property type="match status" value="1"/>
</dbReference>
<evidence type="ECO:0000313" key="3">
    <source>
        <dbReference type="EMBL" id="HFC93324.1"/>
    </source>
</evidence>
<name>A0A7V2T4H8_LEUMU</name>
<feature type="domain" description="ABC transporter" evidence="2">
    <location>
        <begin position="17"/>
        <end position="174"/>
    </location>
</feature>
<protein>
    <submittedName>
        <fullName evidence="3">ATP-binding cassette domain-containing protein</fullName>
    </submittedName>
</protein>
<dbReference type="InterPro" id="IPR027417">
    <property type="entry name" value="P-loop_NTPase"/>
</dbReference>
<reference evidence="3" key="1">
    <citation type="journal article" date="2020" name="mSystems">
        <title>Genome- and Community-Level Interaction Insights into Carbon Utilization and Element Cycling Functions of Hydrothermarchaeota in Hydrothermal Sediment.</title>
        <authorList>
            <person name="Zhou Z."/>
            <person name="Liu Y."/>
            <person name="Xu W."/>
            <person name="Pan J."/>
            <person name="Luo Z.H."/>
            <person name="Li M."/>
        </authorList>
    </citation>
    <scope>NUCLEOTIDE SEQUENCE [LARGE SCALE GENOMIC DNA]</scope>
    <source>
        <strain evidence="3">HyVt-493</strain>
    </source>
</reference>
<dbReference type="InterPro" id="IPR050611">
    <property type="entry name" value="ABCF"/>
</dbReference>
<dbReference type="SUPFAM" id="SSF52540">
    <property type="entry name" value="P-loop containing nucleoside triphosphate hydrolases"/>
    <property type="match status" value="1"/>
</dbReference>
<dbReference type="PANTHER" id="PTHR19211">
    <property type="entry name" value="ATP-BINDING TRANSPORT PROTEIN-RELATED"/>
    <property type="match status" value="1"/>
</dbReference>
<evidence type="ECO:0000259" key="2">
    <source>
        <dbReference type="Pfam" id="PF00005"/>
    </source>
</evidence>
<organism evidence="3">
    <name type="scientific">Leucothrix mucor</name>
    <dbReference type="NCBI Taxonomy" id="45248"/>
    <lineage>
        <taxon>Bacteria</taxon>
        <taxon>Pseudomonadati</taxon>
        <taxon>Pseudomonadota</taxon>
        <taxon>Gammaproteobacteria</taxon>
        <taxon>Thiotrichales</taxon>
        <taxon>Thiotrichaceae</taxon>
        <taxon>Leucothrix</taxon>
    </lineage>
</organism>
<keyword evidence="3" id="KW-0067">ATP-binding</keyword>
<dbReference type="InterPro" id="IPR003439">
    <property type="entry name" value="ABC_transporter-like_ATP-bd"/>
</dbReference>
<comment type="caution">
    <text evidence="3">The sequence shown here is derived from an EMBL/GenBank/DDBJ whole genome shotgun (WGS) entry which is preliminary data.</text>
</comment>
<evidence type="ECO:0000256" key="1">
    <source>
        <dbReference type="ARBA" id="ARBA00022737"/>
    </source>
</evidence>
<keyword evidence="3" id="KW-0547">Nucleotide-binding</keyword>
<accession>A0A7V2T4H8</accession>
<dbReference type="AlphaFoldDB" id="A0A7V2T4H8"/>